<dbReference type="InterPro" id="IPR002398">
    <property type="entry name" value="Pept_C14"/>
</dbReference>
<dbReference type="Ensembl" id="ENSMAMT00000021067.2">
    <property type="protein sequence ID" value="ENSMAMP00000020530.2"/>
    <property type="gene ID" value="ENSMAMG00000026552.1"/>
</dbReference>
<dbReference type="Gene3D" id="1.10.533.10">
    <property type="entry name" value="Death Domain, Fas"/>
    <property type="match status" value="1"/>
</dbReference>
<dbReference type="GO" id="GO:0050727">
    <property type="term" value="P:regulation of inflammatory response"/>
    <property type="evidence" value="ECO:0007669"/>
    <property type="project" value="TreeGrafter"/>
</dbReference>
<dbReference type="InParanoid" id="A0A3Q3SA67"/>
<dbReference type="STRING" id="205130.ENSMAMP00000020530"/>
<dbReference type="PANTHER" id="PTHR47901:SF3">
    <property type="entry name" value="CASPASE-1"/>
    <property type="match status" value="1"/>
</dbReference>
<sequence>ESLLSSVRTQFVKDVSEPVLNQLLDKILQQVVINQEEMVSARGKTRADRARVVIDMVRRKGTEASSVLIDGLCQLDPHLSRTLNLMCSRDVAQ</sequence>
<name>A0A3Q3SA67_9TELE</name>
<dbReference type="GO" id="GO:0042981">
    <property type="term" value="P:regulation of apoptotic process"/>
    <property type="evidence" value="ECO:0007669"/>
    <property type="project" value="InterPro"/>
</dbReference>
<dbReference type="Pfam" id="PF00619">
    <property type="entry name" value="CARD"/>
    <property type="match status" value="1"/>
</dbReference>
<dbReference type="GO" id="GO:0006508">
    <property type="term" value="P:proteolysis"/>
    <property type="evidence" value="ECO:0007669"/>
    <property type="project" value="InterPro"/>
</dbReference>
<evidence type="ECO:0000259" key="1">
    <source>
        <dbReference type="PROSITE" id="PS50209"/>
    </source>
</evidence>
<proteinExistence type="predicted"/>
<dbReference type="GO" id="GO:0072559">
    <property type="term" value="C:NLRP3 inflammasome complex"/>
    <property type="evidence" value="ECO:0007669"/>
    <property type="project" value="TreeGrafter"/>
</dbReference>
<evidence type="ECO:0000313" key="2">
    <source>
        <dbReference type="Ensembl" id="ENSMAMP00000020530.2"/>
    </source>
</evidence>
<dbReference type="AlphaFoldDB" id="A0A3Q3SA67"/>
<dbReference type="GO" id="GO:0004197">
    <property type="term" value="F:cysteine-type endopeptidase activity"/>
    <property type="evidence" value="ECO:0007669"/>
    <property type="project" value="InterPro"/>
</dbReference>
<dbReference type="GO" id="GO:0097169">
    <property type="term" value="C:AIM2 inflammasome complex"/>
    <property type="evidence" value="ECO:0007669"/>
    <property type="project" value="TreeGrafter"/>
</dbReference>
<organism evidence="2 3">
    <name type="scientific">Mastacembelus armatus</name>
    <name type="common">zig-zag eel</name>
    <dbReference type="NCBI Taxonomy" id="205130"/>
    <lineage>
        <taxon>Eukaryota</taxon>
        <taxon>Metazoa</taxon>
        <taxon>Chordata</taxon>
        <taxon>Craniata</taxon>
        <taxon>Vertebrata</taxon>
        <taxon>Euteleostomi</taxon>
        <taxon>Actinopterygii</taxon>
        <taxon>Neopterygii</taxon>
        <taxon>Teleostei</taxon>
        <taxon>Neoteleostei</taxon>
        <taxon>Acanthomorphata</taxon>
        <taxon>Anabantaria</taxon>
        <taxon>Synbranchiformes</taxon>
        <taxon>Mastacembelidae</taxon>
        <taxon>Mastacembelus</taxon>
    </lineage>
</organism>
<reference evidence="2" key="1">
    <citation type="submission" date="2025-08" db="UniProtKB">
        <authorList>
            <consortium name="Ensembl"/>
        </authorList>
    </citation>
    <scope>IDENTIFICATION</scope>
</reference>
<protein>
    <recommendedName>
        <fullName evidence="1">CARD domain-containing protein</fullName>
    </recommendedName>
</protein>
<feature type="domain" description="CARD" evidence="1">
    <location>
        <begin position="1"/>
        <end position="87"/>
    </location>
</feature>
<dbReference type="SUPFAM" id="SSF47986">
    <property type="entry name" value="DEATH domain"/>
    <property type="match status" value="1"/>
</dbReference>
<dbReference type="GO" id="GO:0072557">
    <property type="term" value="C:IPAF inflammasome complex"/>
    <property type="evidence" value="ECO:0007669"/>
    <property type="project" value="TreeGrafter"/>
</dbReference>
<reference evidence="2" key="2">
    <citation type="submission" date="2025-09" db="UniProtKB">
        <authorList>
            <consortium name="Ensembl"/>
        </authorList>
    </citation>
    <scope>IDENTIFICATION</scope>
</reference>
<accession>A0A3Q3SA67</accession>
<dbReference type="Proteomes" id="UP000261640">
    <property type="component" value="Unplaced"/>
</dbReference>
<dbReference type="PANTHER" id="PTHR47901">
    <property type="entry name" value="CASPASE RECRUITMENT DOMAIN-CONTAINING PROTEIN 18"/>
    <property type="match status" value="1"/>
</dbReference>
<dbReference type="InterPro" id="IPR011029">
    <property type="entry name" value="DEATH-like_dom_sf"/>
</dbReference>
<dbReference type="GeneTree" id="ENSGT00940000176951"/>
<dbReference type="PROSITE" id="PS50209">
    <property type="entry name" value="CARD"/>
    <property type="match status" value="1"/>
</dbReference>
<evidence type="ECO:0000313" key="3">
    <source>
        <dbReference type="Proteomes" id="UP000261640"/>
    </source>
</evidence>
<dbReference type="InterPro" id="IPR001315">
    <property type="entry name" value="CARD"/>
</dbReference>
<keyword evidence="3" id="KW-1185">Reference proteome</keyword>